<dbReference type="Gene3D" id="1.50.40.10">
    <property type="entry name" value="Mitochondrial carrier domain"/>
    <property type="match status" value="1"/>
</dbReference>
<dbReference type="InterPro" id="IPR018108">
    <property type="entry name" value="MCP_transmembrane"/>
</dbReference>
<dbReference type="OrthoDB" id="77989at2759"/>
<keyword evidence="3" id="KW-0812">Transmembrane</keyword>
<keyword evidence="5" id="KW-0496">Mitochondrion</keyword>
<reference evidence="9 10" key="1">
    <citation type="journal article" date="2014" name="Genome Biol. Evol.">
        <title>Comparative genomics and transcriptomics analyses reveal divergent lifestyle features of nematode endoparasitic fungus Hirsutella minnesotensis.</title>
        <authorList>
            <person name="Lai Y."/>
            <person name="Liu K."/>
            <person name="Zhang X."/>
            <person name="Zhang X."/>
            <person name="Li K."/>
            <person name="Wang N."/>
            <person name="Shu C."/>
            <person name="Wu Y."/>
            <person name="Wang C."/>
            <person name="Bushley K.E."/>
            <person name="Xiang M."/>
            <person name="Liu X."/>
        </authorList>
    </citation>
    <scope>NUCLEOTIDE SEQUENCE [LARGE SCALE GENOMIC DNA]</scope>
    <source>
        <strain evidence="9 10">3608</strain>
    </source>
</reference>
<evidence type="ECO:0008006" key="11">
    <source>
        <dbReference type="Google" id="ProtNLM"/>
    </source>
</evidence>
<feature type="region of interest" description="Disordered" evidence="8">
    <location>
        <begin position="110"/>
        <end position="187"/>
    </location>
</feature>
<protein>
    <recommendedName>
        <fullName evidence="11">Mitochondrial fusion and transport protein ugo1</fullName>
    </recommendedName>
</protein>
<accession>A0A0F7ZS49</accession>
<evidence type="ECO:0000256" key="6">
    <source>
        <dbReference type="ARBA" id="ARBA00022989"/>
    </source>
</evidence>
<dbReference type="PANTHER" id="PTHR24089">
    <property type="entry name" value="SOLUTE CARRIER FAMILY 25"/>
    <property type="match status" value="1"/>
</dbReference>
<sequence>MSTHREGVNPLRPYYIPPSIGEPADPISASSARPLPGGHASTASGYASRARNVLADLDYKDYLNDSSPTMGQNTRELLDELIWKYTSVLMAQPFEVAKTILQARDQDENAALAPNSRSSTPKSMTPIGRGPVYDHHDSDSEGDEMSYFTSGASDTPTPAPRGRGARARHTMSPSRSPQKSKQTAKSEHFLDLRRSNSVLEVIGQLWQRDGAWGVWKGANTTFLYTVLQSLLENWSRSFLSAILNVPDLGVKEDIERIIDIASPYPWASLFVAGAAAVATGLILSPLDLVRTRLIMTPGSNGQRRTLASLRALPSYLCPSAIAIPTILNSLIHPLLTFSTPLVLRTRFLVDSQVSPMTFSVAKFFASSAAILVKLPIETVLRRGQMAILSGQDYVRAFGGKEPQMETIVPIGRYNGILGTMYHIATEEGMRELPPKQAKKAKVRGRAVQPTYRKGQGLEGLWRGWKVNWWGLVGLWTASVVGNGGEGEF</sequence>
<keyword evidence="5" id="KW-0999">Mitochondrion inner membrane</keyword>
<evidence type="ECO:0000256" key="2">
    <source>
        <dbReference type="ARBA" id="ARBA00004325"/>
    </source>
</evidence>
<dbReference type="Proteomes" id="UP000054481">
    <property type="component" value="Unassembled WGS sequence"/>
</dbReference>
<evidence type="ECO:0000313" key="9">
    <source>
        <dbReference type="EMBL" id="KJZ70743.1"/>
    </source>
</evidence>
<keyword evidence="4" id="KW-0677">Repeat</keyword>
<evidence type="ECO:0000313" key="10">
    <source>
        <dbReference type="Proteomes" id="UP000054481"/>
    </source>
</evidence>
<feature type="region of interest" description="Disordered" evidence="8">
    <location>
        <begin position="25"/>
        <end position="44"/>
    </location>
</feature>
<evidence type="ECO:0000256" key="5">
    <source>
        <dbReference type="ARBA" id="ARBA00022792"/>
    </source>
</evidence>
<organism evidence="9 10">
    <name type="scientific">Hirsutella minnesotensis 3608</name>
    <dbReference type="NCBI Taxonomy" id="1043627"/>
    <lineage>
        <taxon>Eukaryota</taxon>
        <taxon>Fungi</taxon>
        <taxon>Dikarya</taxon>
        <taxon>Ascomycota</taxon>
        <taxon>Pezizomycotina</taxon>
        <taxon>Sordariomycetes</taxon>
        <taxon>Hypocreomycetidae</taxon>
        <taxon>Hypocreales</taxon>
        <taxon>Ophiocordycipitaceae</taxon>
        <taxon>Hirsutella</taxon>
    </lineage>
</organism>
<evidence type="ECO:0000256" key="4">
    <source>
        <dbReference type="ARBA" id="ARBA00022737"/>
    </source>
</evidence>
<keyword evidence="10" id="KW-1185">Reference proteome</keyword>
<evidence type="ECO:0000256" key="8">
    <source>
        <dbReference type="SAM" id="MobiDB-lite"/>
    </source>
</evidence>
<dbReference type="InterPro" id="IPR023395">
    <property type="entry name" value="MCP_dom_sf"/>
</dbReference>
<keyword evidence="7" id="KW-0472">Membrane</keyword>
<comment type="subcellular location">
    <subcellularLocation>
        <location evidence="1">Membrane</location>
        <topology evidence="1">Multi-pass membrane protein</topology>
    </subcellularLocation>
    <subcellularLocation>
        <location evidence="2">Mitochondrion membrane</location>
    </subcellularLocation>
</comment>
<gene>
    <name evidence="9" type="ORF">HIM_09876</name>
</gene>
<keyword evidence="6" id="KW-1133">Transmembrane helix</keyword>
<name>A0A0F7ZS49_9HYPO</name>
<dbReference type="Pfam" id="PF00153">
    <property type="entry name" value="Mito_carr"/>
    <property type="match status" value="1"/>
</dbReference>
<dbReference type="EMBL" id="KQ030609">
    <property type="protein sequence ID" value="KJZ70743.1"/>
    <property type="molecule type" value="Genomic_DNA"/>
</dbReference>
<dbReference type="AlphaFoldDB" id="A0A0F7ZS49"/>
<evidence type="ECO:0000256" key="7">
    <source>
        <dbReference type="ARBA" id="ARBA00023136"/>
    </source>
</evidence>
<evidence type="ECO:0000256" key="1">
    <source>
        <dbReference type="ARBA" id="ARBA00004141"/>
    </source>
</evidence>
<dbReference type="SUPFAM" id="SSF103506">
    <property type="entry name" value="Mitochondrial carrier"/>
    <property type="match status" value="1"/>
</dbReference>
<proteinExistence type="predicted"/>
<feature type="compositionally biased region" description="Polar residues" evidence="8">
    <location>
        <begin position="171"/>
        <end position="183"/>
    </location>
</feature>
<dbReference type="GO" id="GO:0031966">
    <property type="term" value="C:mitochondrial membrane"/>
    <property type="evidence" value="ECO:0007669"/>
    <property type="project" value="UniProtKB-SubCell"/>
</dbReference>
<evidence type="ECO:0000256" key="3">
    <source>
        <dbReference type="ARBA" id="ARBA00022692"/>
    </source>
</evidence>